<protein>
    <submittedName>
        <fullName evidence="1">Uncharacterized protein</fullName>
    </submittedName>
</protein>
<reference evidence="1" key="1">
    <citation type="submission" date="2020-10" db="EMBL/GenBank/DDBJ databases">
        <title>Chromosome-scale genome assembly of the Allis shad, Alosa alosa.</title>
        <authorList>
            <person name="Margot Z."/>
            <person name="Christophe K."/>
            <person name="Cabau C."/>
            <person name="Louis A."/>
            <person name="Berthelot C."/>
            <person name="Parey E."/>
            <person name="Roest Crollius H."/>
            <person name="Montfort J."/>
            <person name="Robinson-Rechavi M."/>
            <person name="Bucao C."/>
            <person name="Bouchez O."/>
            <person name="Gislard M."/>
            <person name="Lluch J."/>
            <person name="Milhes M."/>
            <person name="Lampietro C."/>
            <person name="Lopez Roques C."/>
            <person name="Donnadieu C."/>
            <person name="Braasch I."/>
            <person name="Desvignes T."/>
            <person name="Postlethwait J."/>
            <person name="Bobe J."/>
            <person name="Guiguen Y."/>
        </authorList>
    </citation>
    <scope>NUCLEOTIDE SEQUENCE</scope>
    <source>
        <strain evidence="1">M-15738</strain>
        <tissue evidence="1">Blood</tissue>
    </source>
</reference>
<evidence type="ECO:0000313" key="2">
    <source>
        <dbReference type="Proteomes" id="UP000823561"/>
    </source>
</evidence>
<dbReference type="EMBL" id="JADWDJ010000009">
    <property type="protein sequence ID" value="KAG5276229.1"/>
    <property type="molecule type" value="Genomic_DNA"/>
</dbReference>
<name>A0AAV6GM72_9TELE</name>
<organism evidence="1 2">
    <name type="scientific">Alosa alosa</name>
    <name type="common">allis shad</name>
    <dbReference type="NCBI Taxonomy" id="278164"/>
    <lineage>
        <taxon>Eukaryota</taxon>
        <taxon>Metazoa</taxon>
        <taxon>Chordata</taxon>
        <taxon>Craniata</taxon>
        <taxon>Vertebrata</taxon>
        <taxon>Euteleostomi</taxon>
        <taxon>Actinopterygii</taxon>
        <taxon>Neopterygii</taxon>
        <taxon>Teleostei</taxon>
        <taxon>Clupei</taxon>
        <taxon>Clupeiformes</taxon>
        <taxon>Clupeoidei</taxon>
        <taxon>Clupeidae</taxon>
        <taxon>Alosa</taxon>
    </lineage>
</organism>
<proteinExistence type="predicted"/>
<sequence length="60" mass="6732">MKAHSLDSASQHSFIVSDKLLHTLDLHQLENFPLLQSETPCITLVHLLTVRSDPRLKAGK</sequence>
<keyword evidence="2" id="KW-1185">Reference proteome</keyword>
<comment type="caution">
    <text evidence="1">The sequence shown here is derived from an EMBL/GenBank/DDBJ whole genome shotgun (WGS) entry which is preliminary data.</text>
</comment>
<gene>
    <name evidence="1" type="ORF">AALO_G00129500</name>
</gene>
<dbReference type="AlphaFoldDB" id="A0AAV6GM72"/>
<evidence type="ECO:0000313" key="1">
    <source>
        <dbReference type="EMBL" id="KAG5276229.1"/>
    </source>
</evidence>
<dbReference type="Proteomes" id="UP000823561">
    <property type="component" value="Chromosome 9"/>
</dbReference>
<accession>A0AAV6GM72</accession>